<dbReference type="InterPro" id="IPR027806">
    <property type="entry name" value="HARBI1_dom"/>
</dbReference>
<comment type="cofactor">
    <cofactor evidence="1">
        <name>a divalent metal cation</name>
        <dbReference type="ChEBI" id="CHEBI:60240"/>
    </cofactor>
</comment>
<proteinExistence type="inferred from homology"/>
<evidence type="ECO:0000256" key="2">
    <source>
        <dbReference type="ARBA" id="ARBA00004123"/>
    </source>
</evidence>
<dbReference type="OrthoDB" id="948551at2759"/>
<gene>
    <name evidence="9" type="ORF">J1N35_019022</name>
</gene>
<keyword evidence="6" id="KW-0378">Hydrolase</keyword>
<dbReference type="Pfam" id="PF13359">
    <property type="entry name" value="DDE_Tnp_4"/>
    <property type="match status" value="1"/>
</dbReference>
<evidence type="ECO:0000256" key="1">
    <source>
        <dbReference type="ARBA" id="ARBA00001968"/>
    </source>
</evidence>
<comment type="similarity">
    <text evidence="3">Belongs to the HARBI1 family.</text>
</comment>
<comment type="subcellular location">
    <subcellularLocation>
        <location evidence="2">Nucleus</location>
    </subcellularLocation>
</comment>
<protein>
    <recommendedName>
        <fullName evidence="8">DDE Tnp4 domain-containing protein</fullName>
    </recommendedName>
</protein>
<evidence type="ECO:0000256" key="7">
    <source>
        <dbReference type="ARBA" id="ARBA00023242"/>
    </source>
</evidence>
<evidence type="ECO:0000259" key="8">
    <source>
        <dbReference type="Pfam" id="PF13359"/>
    </source>
</evidence>
<evidence type="ECO:0000313" key="9">
    <source>
        <dbReference type="EMBL" id="KAH1091765.1"/>
    </source>
</evidence>
<feature type="domain" description="DDE Tnp4" evidence="8">
    <location>
        <begin position="5"/>
        <end position="66"/>
    </location>
</feature>
<evidence type="ECO:0000256" key="4">
    <source>
        <dbReference type="ARBA" id="ARBA00022722"/>
    </source>
</evidence>
<dbReference type="GO" id="GO:0004518">
    <property type="term" value="F:nuclease activity"/>
    <property type="evidence" value="ECO:0007669"/>
    <property type="project" value="UniProtKB-KW"/>
</dbReference>
<dbReference type="EMBL" id="JAIQCV010000006">
    <property type="protein sequence ID" value="KAH1091765.1"/>
    <property type="molecule type" value="Genomic_DNA"/>
</dbReference>
<keyword evidence="7" id="KW-0539">Nucleus</keyword>
<keyword evidence="5" id="KW-0479">Metal-binding</keyword>
<evidence type="ECO:0000256" key="6">
    <source>
        <dbReference type="ARBA" id="ARBA00022801"/>
    </source>
</evidence>
<evidence type="ECO:0000313" key="10">
    <source>
        <dbReference type="Proteomes" id="UP000828251"/>
    </source>
</evidence>
<evidence type="ECO:0000256" key="3">
    <source>
        <dbReference type="ARBA" id="ARBA00006958"/>
    </source>
</evidence>
<dbReference type="Proteomes" id="UP000828251">
    <property type="component" value="Unassembled WGS sequence"/>
</dbReference>
<reference evidence="9 10" key="1">
    <citation type="journal article" date="2021" name="Plant Biotechnol. J.">
        <title>Multi-omics assisted identification of the key and species-specific regulatory components of drought-tolerant mechanisms in Gossypium stocksii.</title>
        <authorList>
            <person name="Yu D."/>
            <person name="Ke L."/>
            <person name="Zhang D."/>
            <person name="Wu Y."/>
            <person name="Sun Y."/>
            <person name="Mei J."/>
            <person name="Sun J."/>
            <person name="Sun Y."/>
        </authorList>
    </citation>
    <scope>NUCLEOTIDE SEQUENCE [LARGE SCALE GENOMIC DNA]</scope>
    <source>
        <strain evidence="10">cv. E1</strain>
        <tissue evidence="9">Leaf</tissue>
    </source>
</reference>
<dbReference type="AlphaFoldDB" id="A0A9D4A7Q6"/>
<keyword evidence="10" id="KW-1185">Reference proteome</keyword>
<name>A0A9D4A7Q6_9ROSI</name>
<evidence type="ECO:0000256" key="5">
    <source>
        <dbReference type="ARBA" id="ARBA00022723"/>
    </source>
</evidence>
<organism evidence="9 10">
    <name type="scientific">Gossypium stocksii</name>
    <dbReference type="NCBI Taxonomy" id="47602"/>
    <lineage>
        <taxon>Eukaryota</taxon>
        <taxon>Viridiplantae</taxon>
        <taxon>Streptophyta</taxon>
        <taxon>Embryophyta</taxon>
        <taxon>Tracheophyta</taxon>
        <taxon>Spermatophyta</taxon>
        <taxon>Magnoliopsida</taxon>
        <taxon>eudicotyledons</taxon>
        <taxon>Gunneridae</taxon>
        <taxon>Pentapetalae</taxon>
        <taxon>rosids</taxon>
        <taxon>malvids</taxon>
        <taxon>Malvales</taxon>
        <taxon>Malvaceae</taxon>
        <taxon>Malvoideae</taxon>
        <taxon>Gossypium</taxon>
    </lineage>
</organism>
<dbReference type="GO" id="GO:0016787">
    <property type="term" value="F:hydrolase activity"/>
    <property type="evidence" value="ECO:0007669"/>
    <property type="project" value="UniProtKB-KW"/>
</dbReference>
<keyword evidence="4" id="KW-0540">Nuclease</keyword>
<dbReference type="PANTHER" id="PTHR22930:SF293">
    <property type="entry name" value="PROTEIN ALP1-LIKE"/>
    <property type="match status" value="1"/>
</dbReference>
<feature type="non-terminal residue" evidence="9">
    <location>
        <position position="117"/>
    </location>
</feature>
<comment type="caution">
    <text evidence="9">The sequence shown here is derived from an EMBL/GenBank/DDBJ whole genome shotgun (WGS) entry which is preliminary data.</text>
</comment>
<accession>A0A9D4A7Q6</accession>
<dbReference type="PANTHER" id="PTHR22930">
    <property type="match status" value="1"/>
</dbReference>
<dbReference type="GO" id="GO:0046872">
    <property type="term" value="F:metal ion binding"/>
    <property type="evidence" value="ECO:0007669"/>
    <property type="project" value="UniProtKB-KW"/>
</dbReference>
<dbReference type="InterPro" id="IPR045249">
    <property type="entry name" value="HARBI1-like"/>
</dbReference>
<sequence>MARALDGTHIKIRVPKVDKPRYQTQKGDIATTTLAVCTPNMHFVLLGWEGSITDERVLRDAITRRHELKVSHIILGFSQLNASFQNSRGIKRKWVPEENDVLVACMVNLHNVGTFNV</sequence>
<dbReference type="GO" id="GO:0005634">
    <property type="term" value="C:nucleus"/>
    <property type="evidence" value="ECO:0007669"/>
    <property type="project" value="UniProtKB-SubCell"/>
</dbReference>